<feature type="domain" description="Xylanolytic transcriptional activator regulatory" evidence="4">
    <location>
        <begin position="368"/>
        <end position="442"/>
    </location>
</feature>
<comment type="caution">
    <text evidence="5">The sequence shown here is derived from an EMBL/GenBank/DDBJ whole genome shotgun (WGS) entry which is preliminary data.</text>
</comment>
<feature type="compositionally biased region" description="Polar residues" evidence="3">
    <location>
        <begin position="78"/>
        <end position="87"/>
    </location>
</feature>
<dbReference type="Proteomes" id="UP001138500">
    <property type="component" value="Unassembled WGS sequence"/>
</dbReference>
<keyword evidence="2" id="KW-0539">Nucleus</keyword>
<proteinExistence type="predicted"/>
<evidence type="ECO:0000256" key="2">
    <source>
        <dbReference type="ARBA" id="ARBA00023242"/>
    </source>
</evidence>
<protein>
    <submittedName>
        <fullName evidence="5">Fungal specific transcription factor domain</fullName>
    </submittedName>
</protein>
<dbReference type="AlphaFoldDB" id="A0A9W7SPX5"/>
<dbReference type="SMART" id="SM00906">
    <property type="entry name" value="Fungal_trans"/>
    <property type="match status" value="1"/>
</dbReference>
<dbReference type="GO" id="GO:0008270">
    <property type="term" value="F:zinc ion binding"/>
    <property type="evidence" value="ECO:0007669"/>
    <property type="project" value="InterPro"/>
</dbReference>
<reference evidence="5 6" key="1">
    <citation type="journal article" date="2018" name="IMA Fungus">
        <title>IMA Genome-F 10: Nine draft genome sequences of Claviceps purpurea s.lat., including C. arundinis, C. humidiphila, and C. cf. spartinae, pseudomolecules for the pitch canker pathogen Fusarium circinatum, draft genome of Davidsoniella eucalypti, Grosmannia galeiformis, Quambalaria eucalypti, and Teratosphaeria destructans.</title>
        <authorList>
            <person name="Wingfield B.D."/>
            <person name="Liu M."/>
            <person name="Nguyen H.D."/>
            <person name="Lane F.A."/>
            <person name="Morgan S.W."/>
            <person name="De Vos L."/>
            <person name="Wilken P.M."/>
            <person name="Duong T.A."/>
            <person name="Aylward J."/>
            <person name="Coetzee M.P."/>
            <person name="Dadej K."/>
            <person name="De Beer Z.W."/>
            <person name="Findlay W."/>
            <person name="Havenga M."/>
            <person name="Kolarik M."/>
            <person name="Menzies J.G."/>
            <person name="Naidoo K."/>
            <person name="Pochopski O."/>
            <person name="Shoukouhi P."/>
            <person name="Santana Q.C."/>
            <person name="Seifert K.A."/>
            <person name="Soal N."/>
            <person name="Steenkamp E.T."/>
            <person name="Tatham C.T."/>
            <person name="van der Nest M.A."/>
            <person name="Wingfield M.J."/>
        </authorList>
    </citation>
    <scope>NUCLEOTIDE SEQUENCE [LARGE SCALE GENOMIC DNA]</scope>
    <source>
        <strain evidence="5">CMW44962</strain>
    </source>
</reference>
<feature type="region of interest" description="Disordered" evidence="3">
    <location>
        <begin position="1"/>
        <end position="137"/>
    </location>
</feature>
<dbReference type="GO" id="GO:0005634">
    <property type="term" value="C:nucleus"/>
    <property type="evidence" value="ECO:0007669"/>
    <property type="project" value="UniProtKB-SubCell"/>
</dbReference>
<reference evidence="5 6" key="2">
    <citation type="journal article" date="2021" name="Curr. Genet.">
        <title>Genetic response to nitrogen starvation in the aggressive Eucalyptus foliar pathogen Teratosphaeria destructans.</title>
        <authorList>
            <person name="Havenga M."/>
            <person name="Wingfield B.D."/>
            <person name="Wingfield M.J."/>
            <person name="Dreyer L.L."/>
            <person name="Roets F."/>
            <person name="Aylward J."/>
        </authorList>
    </citation>
    <scope>NUCLEOTIDE SEQUENCE [LARGE SCALE GENOMIC DNA]</scope>
    <source>
        <strain evidence="5">CMW44962</strain>
    </source>
</reference>
<evidence type="ECO:0000259" key="4">
    <source>
        <dbReference type="SMART" id="SM00906"/>
    </source>
</evidence>
<gene>
    <name evidence="5" type="ORF">Tdes44962_MAKER00529</name>
</gene>
<organism evidence="5 6">
    <name type="scientific">Teratosphaeria destructans</name>
    <dbReference type="NCBI Taxonomy" id="418781"/>
    <lineage>
        <taxon>Eukaryota</taxon>
        <taxon>Fungi</taxon>
        <taxon>Dikarya</taxon>
        <taxon>Ascomycota</taxon>
        <taxon>Pezizomycotina</taxon>
        <taxon>Dothideomycetes</taxon>
        <taxon>Dothideomycetidae</taxon>
        <taxon>Mycosphaerellales</taxon>
        <taxon>Teratosphaeriaceae</taxon>
        <taxon>Teratosphaeria</taxon>
    </lineage>
</organism>
<feature type="compositionally biased region" description="Polar residues" evidence="3">
    <location>
        <begin position="47"/>
        <end position="66"/>
    </location>
</feature>
<keyword evidence="6" id="KW-1185">Reference proteome</keyword>
<dbReference type="Pfam" id="PF04082">
    <property type="entry name" value="Fungal_trans"/>
    <property type="match status" value="1"/>
</dbReference>
<evidence type="ECO:0000256" key="1">
    <source>
        <dbReference type="ARBA" id="ARBA00004123"/>
    </source>
</evidence>
<dbReference type="GO" id="GO:0003677">
    <property type="term" value="F:DNA binding"/>
    <property type="evidence" value="ECO:0007669"/>
    <property type="project" value="InterPro"/>
</dbReference>
<dbReference type="OrthoDB" id="4898680at2759"/>
<evidence type="ECO:0000256" key="3">
    <source>
        <dbReference type="SAM" id="MobiDB-lite"/>
    </source>
</evidence>
<dbReference type="CDD" id="cd12148">
    <property type="entry name" value="fungal_TF_MHR"/>
    <property type="match status" value="1"/>
</dbReference>
<dbReference type="EMBL" id="RIBY02001978">
    <property type="protein sequence ID" value="KAH9826565.1"/>
    <property type="molecule type" value="Genomic_DNA"/>
</dbReference>
<sequence length="751" mass="84222">MDAGISTELNGAMHVASVTPSYRRNGKLFSCEPAPLTKARSPPTPGVQKSTGPRSRPPSVQDSTLALQRPLDRLVSPPLSTGAQQSGDAFMRPLSAGDLDYPANLASPGLPSMGPPTSQERHAQTSSSASYASPEGSMTFREPKVGFLGATSYNAVFTENPVTLGPVEEPEESEHVPTLPPVPPDKIETGADVLALLRDIPLYEKFSQRWFDLCDGVLIMRPAYRIWIDELWAEWGQLLTTGNADQLRSLSELVWRNTRKPMKIHSQMTAREWARSASGRGLRWEIVGIILSFAGLIAVNLSNWDAIFDSIRHRYVDRATFAERMRKASEYCLCFCYECEVLNEIYISFMYEDLILVECLKGDAHYAAWQRTGEVCDAIVAMGLHQGNGVDANTPFWLAELRKKIFISCYGRDKVVATFLGRPPRLSYRYCKMEEPLDLSDDELFLEGADLDAVLGDLDQNGWNTCGRLNRNTWLRVWFQHCRVREDILEIALGSDDDDVTQRGEQIRQRLKRLNSSYPEFMKITPEEVMNQGDGSFGRASGLGFAKSEKHMRQVNAIFSICIHAGIAHTHFLLQRAMINRRKGDYKELIPISRRILSMVLLAQSRRDFFRDFQGDLIYLLTVHGLPNAGVLAIELLKQEQSRQYTLDVLPRSETIQDLSVFISALAAVGPGEGNFSVCNQGRKSLKRVLDQILSPQSAPVTSSEQQPFDEMSLYFPTANDADFLHWLENVEWDKPSYVTHALPQGEASQS</sequence>
<dbReference type="PANTHER" id="PTHR31001">
    <property type="entry name" value="UNCHARACTERIZED TRANSCRIPTIONAL REGULATORY PROTEIN"/>
    <property type="match status" value="1"/>
</dbReference>
<evidence type="ECO:0000313" key="6">
    <source>
        <dbReference type="Proteomes" id="UP001138500"/>
    </source>
</evidence>
<dbReference type="GO" id="GO:0006351">
    <property type="term" value="P:DNA-templated transcription"/>
    <property type="evidence" value="ECO:0007669"/>
    <property type="project" value="InterPro"/>
</dbReference>
<comment type="subcellular location">
    <subcellularLocation>
        <location evidence="1">Nucleus</location>
    </subcellularLocation>
</comment>
<evidence type="ECO:0000313" key="5">
    <source>
        <dbReference type="EMBL" id="KAH9826565.1"/>
    </source>
</evidence>
<accession>A0A9W7SPX5</accession>
<dbReference type="InterPro" id="IPR050613">
    <property type="entry name" value="Sec_Metabolite_Reg"/>
</dbReference>
<dbReference type="PANTHER" id="PTHR31001:SF40">
    <property type="entry name" value="ZN(II)2CYS6 TRANSCRIPTION FACTOR (EUROFUNG)"/>
    <property type="match status" value="1"/>
</dbReference>
<dbReference type="InterPro" id="IPR007219">
    <property type="entry name" value="XnlR_reg_dom"/>
</dbReference>
<name>A0A9W7SPX5_9PEZI</name>